<name>A0A0S4IZ59_BODSA</name>
<dbReference type="InterPro" id="IPR011009">
    <property type="entry name" value="Kinase-like_dom_sf"/>
</dbReference>
<feature type="region of interest" description="Disordered" evidence="5">
    <location>
        <begin position="42"/>
        <end position="156"/>
    </location>
</feature>
<dbReference type="AlphaFoldDB" id="A0A0S4IZ59"/>
<evidence type="ECO:0000256" key="3">
    <source>
        <dbReference type="ARBA" id="ARBA00022840"/>
    </source>
</evidence>
<feature type="binding site" evidence="4">
    <location>
        <position position="330"/>
    </location>
    <ligand>
        <name>ATP</name>
        <dbReference type="ChEBI" id="CHEBI:30616"/>
    </ligand>
</feature>
<dbReference type="GO" id="GO:0005524">
    <property type="term" value="F:ATP binding"/>
    <property type="evidence" value="ECO:0007669"/>
    <property type="project" value="UniProtKB-UniRule"/>
</dbReference>
<dbReference type="Gene3D" id="1.10.510.10">
    <property type="entry name" value="Transferase(Phosphotransferase) domain 1"/>
    <property type="match status" value="1"/>
</dbReference>
<evidence type="ECO:0000259" key="6">
    <source>
        <dbReference type="PROSITE" id="PS50011"/>
    </source>
</evidence>
<keyword evidence="8" id="KW-1185">Reference proteome</keyword>
<evidence type="ECO:0000256" key="5">
    <source>
        <dbReference type="SAM" id="MobiDB-lite"/>
    </source>
</evidence>
<proteinExistence type="inferred from homology"/>
<keyword evidence="7" id="KW-0418">Kinase</keyword>
<feature type="region of interest" description="Disordered" evidence="5">
    <location>
        <begin position="213"/>
        <end position="239"/>
    </location>
</feature>
<keyword evidence="2 4" id="KW-0547">Nucleotide-binding</keyword>
<evidence type="ECO:0000256" key="2">
    <source>
        <dbReference type="ARBA" id="ARBA00022741"/>
    </source>
</evidence>
<dbReference type="Gene3D" id="3.30.200.20">
    <property type="entry name" value="Phosphorylase Kinase, domain 1"/>
    <property type="match status" value="1"/>
</dbReference>
<dbReference type="EMBL" id="CYKH01000723">
    <property type="protein sequence ID" value="CUG26608.1"/>
    <property type="molecule type" value="Genomic_DNA"/>
</dbReference>
<reference evidence="8" key="1">
    <citation type="submission" date="2015-09" db="EMBL/GenBank/DDBJ databases">
        <authorList>
            <consortium name="Pathogen Informatics"/>
        </authorList>
    </citation>
    <scope>NUCLEOTIDE SEQUENCE [LARGE SCALE GENOMIC DNA]</scope>
    <source>
        <strain evidence="8">Lake Konstanz</strain>
    </source>
</reference>
<dbReference type="OMA" id="PMTHAGP"/>
<dbReference type="InterPro" id="IPR008271">
    <property type="entry name" value="Ser/Thr_kinase_AS"/>
</dbReference>
<organism evidence="7 8">
    <name type="scientific">Bodo saltans</name>
    <name type="common">Flagellated protozoan</name>
    <dbReference type="NCBI Taxonomy" id="75058"/>
    <lineage>
        <taxon>Eukaryota</taxon>
        <taxon>Discoba</taxon>
        <taxon>Euglenozoa</taxon>
        <taxon>Kinetoplastea</taxon>
        <taxon>Metakinetoplastina</taxon>
        <taxon>Eubodonida</taxon>
        <taxon>Bodonidae</taxon>
        <taxon>Bodo</taxon>
    </lineage>
</organism>
<gene>
    <name evidence="7" type="ORF">BSAL_76625</name>
</gene>
<evidence type="ECO:0000313" key="8">
    <source>
        <dbReference type="Proteomes" id="UP000051952"/>
    </source>
</evidence>
<dbReference type="PROSITE" id="PS00107">
    <property type="entry name" value="PROTEIN_KINASE_ATP"/>
    <property type="match status" value="1"/>
</dbReference>
<dbReference type="PROSITE" id="PS00108">
    <property type="entry name" value="PROTEIN_KINASE_ST"/>
    <property type="match status" value="1"/>
</dbReference>
<dbReference type="GO" id="GO:0005634">
    <property type="term" value="C:nucleus"/>
    <property type="evidence" value="ECO:0007669"/>
    <property type="project" value="TreeGrafter"/>
</dbReference>
<dbReference type="OrthoDB" id="278198at2759"/>
<dbReference type="PANTHER" id="PTHR24056">
    <property type="entry name" value="CELL DIVISION PROTEIN KINASE"/>
    <property type="match status" value="1"/>
</dbReference>
<dbReference type="Pfam" id="PF00069">
    <property type="entry name" value="Pkinase"/>
    <property type="match status" value="1"/>
</dbReference>
<dbReference type="SMART" id="SM00220">
    <property type="entry name" value="S_TKc"/>
    <property type="match status" value="1"/>
</dbReference>
<dbReference type="SUPFAM" id="SSF56112">
    <property type="entry name" value="Protein kinase-like (PK-like)"/>
    <property type="match status" value="1"/>
</dbReference>
<dbReference type="InterPro" id="IPR050108">
    <property type="entry name" value="CDK"/>
</dbReference>
<dbReference type="InterPro" id="IPR000719">
    <property type="entry name" value="Prot_kinase_dom"/>
</dbReference>
<protein>
    <submittedName>
        <fullName evidence="7">Protein kinase, putative</fullName>
    </submittedName>
</protein>
<evidence type="ECO:0000256" key="1">
    <source>
        <dbReference type="ARBA" id="ARBA00006485"/>
    </source>
</evidence>
<dbReference type="InterPro" id="IPR017441">
    <property type="entry name" value="Protein_kinase_ATP_BS"/>
</dbReference>
<dbReference type="PANTHER" id="PTHR24056:SF441">
    <property type="entry name" value="KINASE, PUTATIVE-RELATED"/>
    <property type="match status" value="1"/>
</dbReference>
<feature type="region of interest" description="Disordered" evidence="5">
    <location>
        <begin position="271"/>
        <end position="297"/>
    </location>
</feature>
<evidence type="ECO:0000313" key="7">
    <source>
        <dbReference type="EMBL" id="CUG26608.1"/>
    </source>
</evidence>
<comment type="similarity">
    <text evidence="1">Belongs to the protein kinase superfamily. CMGC Ser/Thr protein kinase family. CDC2/CDKX subfamily.</text>
</comment>
<feature type="region of interest" description="Disordered" evidence="5">
    <location>
        <begin position="563"/>
        <end position="587"/>
    </location>
</feature>
<keyword evidence="3 4" id="KW-0067">ATP-binding</keyword>
<sequence length="682" mass="74877">MSGPMTHAGPPASSGKTIIKLKHLKPEPQPEIDEPKTKLKFKTAGMKQQAATVADGVAHAESQPEGGTRSQSAAARTEGGASKIRLKMPQELPKRHNENEEDIPPVVSERDHSNPPPLERNSTATPPKAYYEDPTSSMMTAMDGRGTQGREEATDSSTLLVKRETPGTRLKQLDTLFPAQPPATAIDDEIQMLQRPPRNTSHAAMDEEAAVVASTGGDGGSIAGASQEEESVTTQDTQRTIHSLLGSRVSGGSPTPTSMAVPFQYPAVDSRKHPKAGVPLPAASAGPSRMTPTTSTVSSKYEILQKVGEGTYGEVNRGRDKETNAIVALKRIKTLEGLDGFPLTSVREVIALKFLSKTLRGVERSHFVMLRDVVLSDDFQSVYLVFDFVEHSLAGLAMRLRELRFGEVDIGTVFLRILRGVQILHERSIMHRDLKLDNILVGKDAQVQLCDFGLSVPMGSGRQFLTPSLINLLYRPPEMLLGSLSYSPAVDVWSVGCMLAQMLLGEPPFLVRDKDRAGSELGQLEAITAVLGPYTEELSRDMGNIVDRKYNRKTLEMLRCIPKDGHHHRDTNNSHGGGSGGGAAPSKKFSTWMRRHHRLERTQPLSDDLYEVLDATLQVDPSKRATVDALLKLPFFKRMANGEAQSIRSIVERLRRLPSSHLLSVRQEIHDARARHQQQQQR</sequence>
<dbReference type="VEuPathDB" id="TriTrypDB:BSAL_76625"/>
<dbReference type="GO" id="GO:0004674">
    <property type="term" value="F:protein serine/threonine kinase activity"/>
    <property type="evidence" value="ECO:0007669"/>
    <property type="project" value="TreeGrafter"/>
</dbReference>
<evidence type="ECO:0000256" key="4">
    <source>
        <dbReference type="PROSITE-ProRule" id="PRU10141"/>
    </source>
</evidence>
<accession>A0A0S4IZ59</accession>
<feature type="domain" description="Protein kinase" evidence="6">
    <location>
        <begin position="301"/>
        <end position="636"/>
    </location>
</feature>
<dbReference type="PROSITE" id="PS50011">
    <property type="entry name" value="PROTEIN_KINASE_DOM"/>
    <property type="match status" value="1"/>
</dbReference>
<dbReference type="Proteomes" id="UP000051952">
    <property type="component" value="Unassembled WGS sequence"/>
</dbReference>
<keyword evidence="7" id="KW-0808">Transferase</keyword>